<comment type="cofactor">
    <cofactor evidence="1">
        <name>pyridoxal 5'-phosphate</name>
        <dbReference type="ChEBI" id="CHEBI:597326"/>
    </cofactor>
</comment>
<dbReference type="GO" id="GO:0030170">
    <property type="term" value="F:pyridoxal phosphate binding"/>
    <property type="evidence" value="ECO:0007669"/>
    <property type="project" value="InterPro"/>
</dbReference>
<keyword evidence="3" id="KW-0808">Transferase</keyword>
<dbReference type="AlphaFoldDB" id="A0A1E5LHL4"/>
<dbReference type="OrthoDB" id="9808770at2"/>
<keyword evidence="6" id="KW-0238">DNA-binding</keyword>
<dbReference type="CDD" id="cd07377">
    <property type="entry name" value="WHTH_GntR"/>
    <property type="match status" value="1"/>
</dbReference>
<dbReference type="GO" id="GO:0003677">
    <property type="term" value="F:DNA binding"/>
    <property type="evidence" value="ECO:0007669"/>
    <property type="project" value="UniProtKB-KW"/>
</dbReference>
<dbReference type="Pfam" id="PF00155">
    <property type="entry name" value="Aminotran_1_2"/>
    <property type="match status" value="1"/>
</dbReference>
<dbReference type="STRING" id="1305675.BFG57_00860"/>
<dbReference type="CDD" id="cd00609">
    <property type="entry name" value="AAT_like"/>
    <property type="match status" value="1"/>
</dbReference>
<comment type="caution">
    <text evidence="9">The sequence shown here is derived from an EMBL/GenBank/DDBJ whole genome shotgun (WGS) entry which is preliminary data.</text>
</comment>
<keyword evidence="10" id="KW-1185">Reference proteome</keyword>
<dbReference type="InterPro" id="IPR015424">
    <property type="entry name" value="PyrdxlP-dep_Trfase"/>
</dbReference>
<comment type="similarity">
    <text evidence="2">In the C-terminal section; belongs to the class-I pyridoxal-phosphate-dependent aminotransferase family.</text>
</comment>
<evidence type="ECO:0000256" key="7">
    <source>
        <dbReference type="ARBA" id="ARBA00023163"/>
    </source>
</evidence>
<dbReference type="SUPFAM" id="SSF46785">
    <property type="entry name" value="Winged helix' DNA-binding domain"/>
    <property type="match status" value="1"/>
</dbReference>
<dbReference type="GO" id="GO:0003700">
    <property type="term" value="F:DNA-binding transcription factor activity"/>
    <property type="evidence" value="ECO:0007669"/>
    <property type="project" value="InterPro"/>
</dbReference>
<dbReference type="GO" id="GO:0008483">
    <property type="term" value="F:transaminase activity"/>
    <property type="evidence" value="ECO:0007669"/>
    <property type="project" value="UniProtKB-KW"/>
</dbReference>
<dbReference type="InterPro" id="IPR051446">
    <property type="entry name" value="HTH_trans_reg/aminotransferase"/>
</dbReference>
<keyword evidence="5" id="KW-0805">Transcription regulation</keyword>
<dbReference type="PROSITE" id="PS50949">
    <property type="entry name" value="HTH_GNTR"/>
    <property type="match status" value="1"/>
</dbReference>
<dbReference type="PANTHER" id="PTHR46577">
    <property type="entry name" value="HTH-TYPE TRANSCRIPTIONAL REGULATORY PROTEIN GABR"/>
    <property type="match status" value="1"/>
</dbReference>
<evidence type="ECO:0000256" key="6">
    <source>
        <dbReference type="ARBA" id="ARBA00023125"/>
    </source>
</evidence>
<evidence type="ECO:0000313" key="9">
    <source>
        <dbReference type="EMBL" id="OEH93570.1"/>
    </source>
</evidence>
<evidence type="ECO:0000259" key="8">
    <source>
        <dbReference type="PROSITE" id="PS50949"/>
    </source>
</evidence>
<evidence type="ECO:0000256" key="2">
    <source>
        <dbReference type="ARBA" id="ARBA00005384"/>
    </source>
</evidence>
<keyword evidence="4" id="KW-0663">Pyridoxal phosphate</keyword>
<evidence type="ECO:0000256" key="5">
    <source>
        <dbReference type="ARBA" id="ARBA00023015"/>
    </source>
</evidence>
<accession>A0A1E5LHL4</accession>
<dbReference type="Gene3D" id="1.10.10.10">
    <property type="entry name" value="Winged helix-like DNA-binding domain superfamily/Winged helix DNA-binding domain"/>
    <property type="match status" value="1"/>
</dbReference>
<keyword evidence="3" id="KW-0032">Aminotransferase</keyword>
<keyword evidence="7" id="KW-0804">Transcription</keyword>
<protein>
    <recommendedName>
        <fullName evidence="8">HTH gntR-type domain-containing protein</fullName>
    </recommendedName>
</protein>
<evidence type="ECO:0000256" key="4">
    <source>
        <dbReference type="ARBA" id="ARBA00022898"/>
    </source>
</evidence>
<organism evidence="9 10">
    <name type="scientific">Bacillus solimangrovi</name>
    <dbReference type="NCBI Taxonomy" id="1305675"/>
    <lineage>
        <taxon>Bacteria</taxon>
        <taxon>Bacillati</taxon>
        <taxon>Bacillota</taxon>
        <taxon>Bacilli</taxon>
        <taxon>Bacillales</taxon>
        <taxon>Bacillaceae</taxon>
        <taxon>Bacillus</taxon>
    </lineage>
</organism>
<dbReference type="InterPro" id="IPR015421">
    <property type="entry name" value="PyrdxlP-dep_Trfase_major"/>
</dbReference>
<name>A0A1E5LHL4_9BACI</name>
<dbReference type="InterPro" id="IPR000524">
    <property type="entry name" value="Tscrpt_reg_HTH_GntR"/>
</dbReference>
<dbReference type="InterPro" id="IPR004839">
    <property type="entry name" value="Aminotransferase_I/II_large"/>
</dbReference>
<evidence type="ECO:0000256" key="1">
    <source>
        <dbReference type="ARBA" id="ARBA00001933"/>
    </source>
</evidence>
<evidence type="ECO:0000313" key="10">
    <source>
        <dbReference type="Proteomes" id="UP000095209"/>
    </source>
</evidence>
<proteinExistence type="inferred from homology"/>
<dbReference type="SMART" id="SM00345">
    <property type="entry name" value="HTH_GNTR"/>
    <property type="match status" value="1"/>
</dbReference>
<dbReference type="RefSeq" id="WP_069716473.1">
    <property type="nucleotide sequence ID" value="NZ_MJEH01000011.1"/>
</dbReference>
<dbReference type="PRINTS" id="PR00035">
    <property type="entry name" value="HTHGNTR"/>
</dbReference>
<dbReference type="SUPFAM" id="SSF53383">
    <property type="entry name" value="PLP-dependent transferases"/>
    <property type="match status" value="1"/>
</dbReference>
<feature type="domain" description="HTH gntR-type" evidence="8">
    <location>
        <begin position="14"/>
        <end position="82"/>
    </location>
</feature>
<sequence>MLEITLTLEHKGYKPIYIQVYEYFKNEIETGRIPPKSKLPSIRGLAEHLCISRNTIENAYQQLITEGYVHSEPRKRLIVNDIDNALLSQLHSSQLQTNDVKEHRVERFLYDFRYGNVDLDNIPHTLWKRQMNEVLAMDDEHLIFYGNKKGDLQLRQQLAHYLFQSRGISCTADEVIIGAGMYQLLSIISQMFLRMLDTVAVENPCYDGARRVFINHGFTIQSVPLESDGLSIAQLEKGSAKAVYVTPSHQFPMGMILPIQKRLSLLKWASENDSFIIEDDYDSEFRYQGKPIPALKALDRNERVIYIGTFSKSFMPSIRVNYMVLPKRLLNIYDTHFATYNQPVATIIQRTLAQLLEKGIFERHIRKMRKIYSQKHTVLIEAIKQYMGEYVHIQGTQAGLHVIIRIENQDEEKLLDRALASGINIYSADKYWMERPKDNAAYFLLGFGELSHHDIVEGIKKLSYVWFDGE</sequence>
<dbReference type="Pfam" id="PF00392">
    <property type="entry name" value="GntR"/>
    <property type="match status" value="1"/>
</dbReference>
<dbReference type="EMBL" id="MJEH01000011">
    <property type="protein sequence ID" value="OEH93570.1"/>
    <property type="molecule type" value="Genomic_DNA"/>
</dbReference>
<dbReference type="Proteomes" id="UP000095209">
    <property type="component" value="Unassembled WGS sequence"/>
</dbReference>
<gene>
    <name evidence="9" type="ORF">BFG57_00860</name>
</gene>
<reference evidence="9 10" key="1">
    <citation type="submission" date="2016-08" db="EMBL/GenBank/DDBJ databases">
        <title>Genome of Bacillus solimangrovi GH2-4.</title>
        <authorList>
            <person name="Lim S."/>
            <person name="Kim B.-C."/>
        </authorList>
    </citation>
    <scope>NUCLEOTIDE SEQUENCE [LARGE SCALE GENOMIC DNA]</scope>
    <source>
        <strain evidence="9 10">GH2-4</strain>
    </source>
</reference>
<dbReference type="PANTHER" id="PTHR46577:SF1">
    <property type="entry name" value="HTH-TYPE TRANSCRIPTIONAL REGULATORY PROTEIN GABR"/>
    <property type="match status" value="1"/>
</dbReference>
<dbReference type="Gene3D" id="3.40.640.10">
    <property type="entry name" value="Type I PLP-dependent aspartate aminotransferase-like (Major domain)"/>
    <property type="match status" value="1"/>
</dbReference>
<evidence type="ECO:0000256" key="3">
    <source>
        <dbReference type="ARBA" id="ARBA00022576"/>
    </source>
</evidence>
<dbReference type="InterPro" id="IPR036388">
    <property type="entry name" value="WH-like_DNA-bd_sf"/>
</dbReference>
<dbReference type="InterPro" id="IPR036390">
    <property type="entry name" value="WH_DNA-bd_sf"/>
</dbReference>